<dbReference type="PROSITE" id="PS51318">
    <property type="entry name" value="TAT"/>
    <property type="match status" value="1"/>
</dbReference>
<reference evidence="2" key="1">
    <citation type="journal article" date="2019" name="Int. J. Syst. Evol. Microbiol.">
        <title>The Global Catalogue of Microorganisms (GCM) 10K type strain sequencing project: providing services to taxonomists for standard genome sequencing and annotation.</title>
        <authorList>
            <consortium name="The Broad Institute Genomics Platform"/>
            <consortium name="The Broad Institute Genome Sequencing Center for Infectious Disease"/>
            <person name="Wu L."/>
            <person name="Ma J."/>
        </authorList>
    </citation>
    <scope>NUCLEOTIDE SEQUENCE [LARGE SCALE GENOMIC DNA]</scope>
    <source>
        <strain evidence="2">JCM 17923</strain>
    </source>
</reference>
<dbReference type="Proteomes" id="UP001501153">
    <property type="component" value="Unassembled WGS sequence"/>
</dbReference>
<name>A0ABP8IS99_9BACT</name>
<accession>A0ABP8IS99</accession>
<proteinExistence type="predicted"/>
<organism evidence="1 2">
    <name type="scientific">Hymenobacter saemangeumensis</name>
    <dbReference type="NCBI Taxonomy" id="1084522"/>
    <lineage>
        <taxon>Bacteria</taxon>
        <taxon>Pseudomonadati</taxon>
        <taxon>Bacteroidota</taxon>
        <taxon>Cytophagia</taxon>
        <taxon>Cytophagales</taxon>
        <taxon>Hymenobacteraceae</taxon>
        <taxon>Hymenobacter</taxon>
    </lineage>
</organism>
<evidence type="ECO:0008006" key="3">
    <source>
        <dbReference type="Google" id="ProtNLM"/>
    </source>
</evidence>
<evidence type="ECO:0000313" key="1">
    <source>
        <dbReference type="EMBL" id="GAA4368422.1"/>
    </source>
</evidence>
<sequence>MPNSLLPGGSGLPQPEQTPLTPLKRRQFLQYAGASASVAALALAGCSKKDDDNQPITPVTNTEVGSGDAGVLNYVSAVKLVTSAFYTALREGNYFKGLPTSNSAEKQILDDLEKHESVHKNYYKSLVGANSTSGLKQLETDFTSLDFNTRLTAPGAARMGVLNAAMLFEDLSVAAVNGSVRFLTNPAALFTLAKIVSVDARHAALIRDLVSYNSFVATDVVDVFVPSSTTPGEGDGTGMERLKTPTEVLTILNTYLKEGSKITAALLV</sequence>
<gene>
    <name evidence="1" type="ORF">GCM10023185_41170</name>
</gene>
<dbReference type="Pfam" id="PF13668">
    <property type="entry name" value="Ferritin_2"/>
    <property type="match status" value="1"/>
</dbReference>
<dbReference type="RefSeq" id="WP_345238032.1">
    <property type="nucleotide sequence ID" value="NZ_BAABGZ010000079.1"/>
</dbReference>
<protein>
    <recommendedName>
        <fullName evidence="3">Ferritin-like domain-containing protein</fullName>
    </recommendedName>
</protein>
<comment type="caution">
    <text evidence="1">The sequence shown here is derived from an EMBL/GenBank/DDBJ whole genome shotgun (WGS) entry which is preliminary data.</text>
</comment>
<evidence type="ECO:0000313" key="2">
    <source>
        <dbReference type="Proteomes" id="UP001501153"/>
    </source>
</evidence>
<dbReference type="EMBL" id="BAABGZ010000079">
    <property type="protein sequence ID" value="GAA4368422.1"/>
    <property type="molecule type" value="Genomic_DNA"/>
</dbReference>
<keyword evidence="2" id="KW-1185">Reference proteome</keyword>
<dbReference type="InterPro" id="IPR006311">
    <property type="entry name" value="TAT_signal"/>
</dbReference>